<organism evidence="3 4">
    <name type="scientific">Prevotella heparinolytica</name>
    <dbReference type="NCBI Taxonomy" id="28113"/>
    <lineage>
        <taxon>Bacteria</taxon>
        <taxon>Pseudomonadati</taxon>
        <taxon>Bacteroidota</taxon>
        <taxon>Bacteroidia</taxon>
        <taxon>Bacteroidales</taxon>
        <taxon>Bacteroidaceae</taxon>
        <taxon>Bacteroides</taxon>
    </lineage>
</organism>
<feature type="domain" description="DUF306" evidence="2">
    <location>
        <begin position="39"/>
        <end position="141"/>
    </location>
</feature>
<dbReference type="PANTHER" id="PTHR35535">
    <property type="entry name" value="HEAT SHOCK PROTEIN HSLJ"/>
    <property type="match status" value="1"/>
</dbReference>
<protein>
    <submittedName>
        <fullName evidence="3">Heat shock protein</fullName>
    </submittedName>
</protein>
<dbReference type="InterPro" id="IPR053147">
    <property type="entry name" value="Hsp_HslJ-like"/>
</dbReference>
<keyword evidence="3" id="KW-0346">Stress response</keyword>
<sequence length="172" mass="18527">MNTLKGIMKKLILSICMAAALVGVSSCASTKNATEISSIDGEWYIIEVDGTAMVPAPGQSYPYISFRTKTGMMYGNSGCNSLTGTFDVKAKPGVLHLHALGNTRMACLDMAVEQKVLAALGRVRRYRQLDMKNMGLFGSSRHAVIVLQKKPKPSGKDLPPVLHFEGMAEAGF</sequence>
<dbReference type="Proteomes" id="UP000396835">
    <property type="component" value="Unassembled WGS sequence"/>
</dbReference>
<gene>
    <name evidence="3" type="ORF">NCTC7812_03083</name>
</gene>
<accession>A0A449I7U3</accession>
<feature type="chain" id="PRO_5019334451" evidence="1">
    <location>
        <begin position="29"/>
        <end position="172"/>
    </location>
</feature>
<proteinExistence type="predicted"/>
<name>A0A449I7U3_9BACE</name>
<dbReference type="AlphaFoldDB" id="A0A449I7U3"/>
<evidence type="ECO:0000313" key="4">
    <source>
        <dbReference type="Proteomes" id="UP000396835"/>
    </source>
</evidence>
<dbReference type="PROSITE" id="PS51257">
    <property type="entry name" value="PROKAR_LIPOPROTEIN"/>
    <property type="match status" value="1"/>
</dbReference>
<reference evidence="3 4" key="1">
    <citation type="submission" date="2019-02" db="EMBL/GenBank/DDBJ databases">
        <authorList>
            <consortium name="Pathogen Informatics"/>
        </authorList>
    </citation>
    <scope>NUCLEOTIDE SEQUENCE [LARGE SCALE GENOMIC DNA]</scope>
    <source>
        <strain evidence="3 4">3012STDY7078512</strain>
    </source>
</reference>
<dbReference type="Pfam" id="PF03724">
    <property type="entry name" value="META"/>
    <property type="match status" value="1"/>
</dbReference>
<evidence type="ECO:0000259" key="2">
    <source>
        <dbReference type="Pfam" id="PF03724"/>
    </source>
</evidence>
<dbReference type="EMBL" id="CAACYH010000007">
    <property type="protein sequence ID" value="VFB15492.1"/>
    <property type="molecule type" value="Genomic_DNA"/>
</dbReference>
<dbReference type="InterPro" id="IPR005184">
    <property type="entry name" value="DUF306_Meta_HslJ"/>
</dbReference>
<evidence type="ECO:0000256" key="1">
    <source>
        <dbReference type="SAM" id="SignalP"/>
    </source>
</evidence>
<dbReference type="Gene3D" id="2.40.128.270">
    <property type="match status" value="1"/>
</dbReference>
<keyword evidence="1" id="KW-0732">Signal</keyword>
<dbReference type="InterPro" id="IPR038670">
    <property type="entry name" value="HslJ-like_sf"/>
</dbReference>
<feature type="signal peptide" evidence="1">
    <location>
        <begin position="1"/>
        <end position="28"/>
    </location>
</feature>
<evidence type="ECO:0000313" key="3">
    <source>
        <dbReference type="EMBL" id="VFB15492.1"/>
    </source>
</evidence>
<dbReference type="PANTHER" id="PTHR35535:SF1">
    <property type="entry name" value="HEAT SHOCK PROTEIN HSLJ"/>
    <property type="match status" value="1"/>
</dbReference>